<dbReference type="EC" id="5.3.1.12" evidence="4 7"/>
<dbReference type="GO" id="GO:0019698">
    <property type="term" value="P:D-galacturonate catabolic process"/>
    <property type="evidence" value="ECO:0007669"/>
    <property type="project" value="TreeGrafter"/>
</dbReference>
<dbReference type="PANTHER" id="PTHR30068">
    <property type="entry name" value="URONATE ISOMERASE"/>
    <property type="match status" value="1"/>
</dbReference>
<dbReference type="Gene3D" id="3.20.20.140">
    <property type="entry name" value="Metal-dependent hydrolases"/>
    <property type="match status" value="1"/>
</dbReference>
<protein>
    <recommendedName>
        <fullName evidence="5 7">Uronate isomerase</fullName>
        <ecNumber evidence="4 7">5.3.1.12</ecNumber>
    </recommendedName>
    <alternativeName>
        <fullName evidence="7">Glucuronate isomerase</fullName>
    </alternativeName>
    <alternativeName>
        <fullName evidence="7">Uronic isomerase</fullName>
    </alternativeName>
</protein>
<comment type="catalytic activity">
    <reaction evidence="1 7">
        <text>D-glucuronate = D-fructuronate</text>
        <dbReference type="Rhea" id="RHEA:13049"/>
        <dbReference type="ChEBI" id="CHEBI:58720"/>
        <dbReference type="ChEBI" id="CHEBI:59863"/>
        <dbReference type="EC" id="5.3.1.12"/>
    </reaction>
</comment>
<comment type="similarity">
    <text evidence="3 7">Belongs to the metallo-dependent hydrolases superfamily. Uronate isomerase family.</text>
</comment>
<evidence type="ECO:0000256" key="2">
    <source>
        <dbReference type="ARBA" id="ARBA00004892"/>
    </source>
</evidence>
<keyword evidence="6 7" id="KW-0413">Isomerase</keyword>
<name>A0A8J6YUW7_9RHOB</name>
<organism evidence="8 9">
    <name type="scientific">Mangrovicoccus algicola</name>
    <dbReference type="NCBI Taxonomy" id="2771008"/>
    <lineage>
        <taxon>Bacteria</taxon>
        <taxon>Pseudomonadati</taxon>
        <taxon>Pseudomonadota</taxon>
        <taxon>Alphaproteobacteria</taxon>
        <taxon>Rhodobacterales</taxon>
        <taxon>Paracoccaceae</taxon>
        <taxon>Mangrovicoccus</taxon>
    </lineage>
</organism>
<dbReference type="EMBL" id="JACVXA010000019">
    <property type="protein sequence ID" value="MBE3638207.1"/>
    <property type="molecule type" value="Genomic_DNA"/>
</dbReference>
<evidence type="ECO:0000256" key="6">
    <source>
        <dbReference type="ARBA" id="ARBA00023235"/>
    </source>
</evidence>
<evidence type="ECO:0000256" key="1">
    <source>
        <dbReference type="ARBA" id="ARBA00001165"/>
    </source>
</evidence>
<dbReference type="HAMAP" id="MF_00675">
    <property type="entry name" value="UxaC"/>
    <property type="match status" value="1"/>
</dbReference>
<gene>
    <name evidence="7 8" type="primary">uxaC</name>
    <name evidence="8" type="ORF">ICN82_08355</name>
</gene>
<dbReference type="Proteomes" id="UP000609121">
    <property type="component" value="Unassembled WGS sequence"/>
</dbReference>
<accession>A0A8J6YUW7</accession>
<evidence type="ECO:0000256" key="5">
    <source>
        <dbReference type="ARBA" id="ARBA00020555"/>
    </source>
</evidence>
<reference evidence="8" key="1">
    <citation type="submission" date="2020-09" db="EMBL/GenBank/DDBJ databases">
        <title>A novel bacterium of genus Mangrovicoccus, isolated from South China Sea.</title>
        <authorList>
            <person name="Huang H."/>
            <person name="Mo K."/>
            <person name="Hu Y."/>
        </authorList>
    </citation>
    <scope>NUCLEOTIDE SEQUENCE</scope>
    <source>
        <strain evidence="8">HB182678</strain>
    </source>
</reference>
<evidence type="ECO:0000256" key="7">
    <source>
        <dbReference type="HAMAP-Rule" id="MF_00675"/>
    </source>
</evidence>
<evidence type="ECO:0000313" key="8">
    <source>
        <dbReference type="EMBL" id="MBE3638207.1"/>
    </source>
</evidence>
<dbReference type="UniPathway" id="UPA00246"/>
<dbReference type="NCBIfam" id="NF002794">
    <property type="entry name" value="PRK02925.1"/>
    <property type="match status" value="1"/>
</dbReference>
<dbReference type="Gene3D" id="1.10.2020.10">
    <property type="entry name" value="uronate isomerase, domain 2, chain A"/>
    <property type="match status" value="1"/>
</dbReference>
<keyword evidence="9" id="KW-1185">Reference proteome</keyword>
<dbReference type="AlphaFoldDB" id="A0A8J6YUW7"/>
<comment type="catalytic activity">
    <reaction evidence="7">
        <text>aldehydo-D-galacturonate = keto-D-tagaturonate</text>
        <dbReference type="Rhea" id="RHEA:27702"/>
        <dbReference type="ChEBI" id="CHEBI:12952"/>
        <dbReference type="ChEBI" id="CHEBI:17886"/>
    </reaction>
</comment>
<evidence type="ECO:0000256" key="3">
    <source>
        <dbReference type="ARBA" id="ARBA00008397"/>
    </source>
</evidence>
<dbReference type="InterPro" id="IPR003766">
    <property type="entry name" value="Uronate_isomerase"/>
</dbReference>
<dbReference type="Pfam" id="PF02614">
    <property type="entry name" value="UxaC"/>
    <property type="match status" value="1"/>
</dbReference>
<dbReference type="InterPro" id="IPR032466">
    <property type="entry name" value="Metal_Hydrolase"/>
</dbReference>
<dbReference type="PANTHER" id="PTHR30068:SF4">
    <property type="entry name" value="URONATE ISOMERASE"/>
    <property type="match status" value="1"/>
</dbReference>
<comment type="caution">
    <text evidence="8">The sequence shown here is derived from an EMBL/GenBank/DDBJ whole genome shotgun (WGS) entry which is preliminary data.</text>
</comment>
<dbReference type="GO" id="GO:0008880">
    <property type="term" value="F:glucuronate isomerase activity"/>
    <property type="evidence" value="ECO:0007669"/>
    <property type="project" value="UniProtKB-UniRule"/>
</dbReference>
<evidence type="ECO:0000313" key="9">
    <source>
        <dbReference type="Proteomes" id="UP000609121"/>
    </source>
</evidence>
<sequence>MSLTDPDRLFPAEPGLRALSRRLYDSVADLPIVSPHGHCDPRWFAENTRFPNPAELFVIPDHYVFRMLVSQGVKLTDLGVPRVDGGETEADPRKIWRLFAENFHLFRGTPSAMWLNHSFQFVFGLDKPLSAATADEYYDHIDAKLATPDFTPRALYERFNIELLATTEGALDDLKWHKEITASGWGGKVVTTYRPDAVVDPEFEGFAGNVEQLGALTGEDTASWDGYLNAHRVRRAYFKEFGGATASDHGHPTARTEDLSRDEAAALFQKALAGTCTPEEADAFRGQMLTEMARMSLDDGLTLQIHAGSRRNHHKGVFATHGRDKGFDIPGRTDYVGNLSPLLNAVGMEPNLRVLLFTLDESVYAREWAPLAGVYPCLRLGPPWWFHDSYEGIKRFREATTETAGFYNTAGFNDDTRAFCSIPARHDVARRSDCAYLAGLVATGRLGEADAFEVAQDLTVNLARDAYGLK</sequence>
<evidence type="ECO:0000256" key="4">
    <source>
        <dbReference type="ARBA" id="ARBA00012546"/>
    </source>
</evidence>
<dbReference type="GO" id="GO:0042840">
    <property type="term" value="P:D-glucuronate catabolic process"/>
    <property type="evidence" value="ECO:0007669"/>
    <property type="project" value="TreeGrafter"/>
</dbReference>
<dbReference type="RefSeq" id="WP_193181622.1">
    <property type="nucleotide sequence ID" value="NZ_JACVXA010000019.1"/>
</dbReference>
<proteinExistence type="inferred from homology"/>
<dbReference type="SUPFAM" id="SSF51556">
    <property type="entry name" value="Metallo-dependent hydrolases"/>
    <property type="match status" value="1"/>
</dbReference>
<comment type="pathway">
    <text evidence="2 7">Carbohydrate metabolism; pentose and glucuronate interconversion.</text>
</comment>